<evidence type="ECO:0000256" key="2">
    <source>
        <dbReference type="SAM" id="SignalP"/>
    </source>
</evidence>
<feature type="signal peptide" evidence="2">
    <location>
        <begin position="1"/>
        <end position="22"/>
    </location>
</feature>
<organism evidence="3">
    <name type="scientific">Brucella pituitosa</name>
    <dbReference type="NCBI Taxonomy" id="571256"/>
    <lineage>
        <taxon>Bacteria</taxon>
        <taxon>Pseudomonadati</taxon>
        <taxon>Pseudomonadota</taxon>
        <taxon>Alphaproteobacteria</taxon>
        <taxon>Hyphomicrobiales</taxon>
        <taxon>Brucellaceae</taxon>
        <taxon>Brucella/Ochrobactrum group</taxon>
        <taxon>Brucella</taxon>
    </lineage>
</organism>
<accession>A0A643F3G6</accession>
<feature type="chain" id="PRO_5024949043" description="Lipoprotein" evidence="2">
    <location>
        <begin position="23"/>
        <end position="115"/>
    </location>
</feature>
<reference evidence="3" key="1">
    <citation type="submission" date="2019-09" db="EMBL/GenBank/DDBJ databases">
        <title>Draft genome sequences of 48 bacterial type strains from the CCUG.</title>
        <authorList>
            <person name="Tunovic T."/>
            <person name="Pineiro-Iglesias B."/>
            <person name="Unosson C."/>
            <person name="Inganas E."/>
            <person name="Ohlen M."/>
            <person name="Cardew S."/>
            <person name="Jensie-Markopoulos S."/>
            <person name="Salva-Serra F."/>
            <person name="Jaen-Luchoro D."/>
            <person name="Karlsson R."/>
            <person name="Svensson-Stadler L."/>
            <person name="Chun J."/>
            <person name="Moore E."/>
        </authorList>
    </citation>
    <scope>NUCLEOTIDE SEQUENCE</scope>
    <source>
        <strain evidence="3">CCUG 50899</strain>
    </source>
</reference>
<evidence type="ECO:0000313" key="3">
    <source>
        <dbReference type="EMBL" id="KAB0572017.1"/>
    </source>
</evidence>
<feature type="compositionally biased region" description="Basic and acidic residues" evidence="1">
    <location>
        <begin position="60"/>
        <end position="76"/>
    </location>
</feature>
<dbReference type="EMBL" id="VZPE01000003">
    <property type="protein sequence ID" value="KAB0572017.1"/>
    <property type="molecule type" value="Genomic_DNA"/>
</dbReference>
<keyword evidence="2" id="KW-0732">Signal</keyword>
<evidence type="ECO:0008006" key="4">
    <source>
        <dbReference type="Google" id="ProtNLM"/>
    </source>
</evidence>
<comment type="caution">
    <text evidence="3">The sequence shown here is derived from an EMBL/GenBank/DDBJ whole genome shotgun (WGS) entry which is preliminary data.</text>
</comment>
<gene>
    <name evidence="3" type="ORF">F7Q93_10405</name>
</gene>
<protein>
    <recommendedName>
        <fullName evidence="4">Lipoprotein</fullName>
    </recommendedName>
</protein>
<dbReference type="AlphaFoldDB" id="A0A643F3G6"/>
<evidence type="ECO:0000256" key="1">
    <source>
        <dbReference type="SAM" id="MobiDB-lite"/>
    </source>
</evidence>
<proteinExistence type="predicted"/>
<name>A0A643F3G6_9HYPH</name>
<dbReference type="RefSeq" id="WP_024899039.1">
    <property type="nucleotide sequence ID" value="NZ_JBHEEN010000002.1"/>
</dbReference>
<dbReference type="PROSITE" id="PS51257">
    <property type="entry name" value="PROKAR_LIPOPROTEIN"/>
    <property type="match status" value="1"/>
</dbReference>
<feature type="region of interest" description="Disordered" evidence="1">
    <location>
        <begin position="27"/>
        <end position="115"/>
    </location>
</feature>
<sequence length="115" mass="12132">MTKSTRQIANLMLAATAVAFLAGCAGGPEFQGTPQEGAKRSDTYPTFGRMPKAATTQITPEEKAQLTSKLDSDRTRLAATRSSNAAMTPAQAAALRKQAQEETDATLKQIESGAE</sequence>